<reference evidence="3 4" key="1">
    <citation type="submission" date="2021-01" db="EMBL/GenBank/DDBJ databases">
        <title>Belnapia mucosa sp. nov. and Belnapia arida sp. nov., isolated from the Tabernas Desert (Almeria, Spain).</title>
        <authorList>
            <person name="Molina-Menor E."/>
            <person name="Vidal-Verdu A."/>
            <person name="Calonge A."/>
            <person name="Satari L."/>
            <person name="Pereto Magraner J."/>
            <person name="Porcar Miralles M."/>
        </authorList>
    </citation>
    <scope>NUCLEOTIDE SEQUENCE [LARGE SCALE GENOMIC DNA]</scope>
    <source>
        <strain evidence="3 4">T6</strain>
    </source>
</reference>
<dbReference type="SUPFAM" id="SSF51735">
    <property type="entry name" value="NAD(P)-binding Rossmann-fold domains"/>
    <property type="match status" value="1"/>
</dbReference>
<proteinExistence type="inferred from homology"/>
<keyword evidence="2" id="KW-0560">Oxidoreductase</keyword>
<dbReference type="PANTHER" id="PTHR24321:SF8">
    <property type="entry name" value="ESTRADIOL 17-BETA-DEHYDROGENASE 8-RELATED"/>
    <property type="match status" value="1"/>
</dbReference>
<dbReference type="EMBL" id="JAEUXJ010000001">
    <property type="protein sequence ID" value="MBL6454063.1"/>
    <property type="molecule type" value="Genomic_DNA"/>
</dbReference>
<dbReference type="InterPro" id="IPR002347">
    <property type="entry name" value="SDR_fam"/>
</dbReference>
<organism evidence="3 4">
    <name type="scientific">Belnapia mucosa</name>
    <dbReference type="NCBI Taxonomy" id="2804532"/>
    <lineage>
        <taxon>Bacteria</taxon>
        <taxon>Pseudomonadati</taxon>
        <taxon>Pseudomonadota</taxon>
        <taxon>Alphaproteobacteria</taxon>
        <taxon>Acetobacterales</taxon>
        <taxon>Roseomonadaceae</taxon>
        <taxon>Belnapia</taxon>
    </lineage>
</organism>
<comment type="caution">
    <text evidence="3">The sequence shown here is derived from an EMBL/GenBank/DDBJ whole genome shotgun (WGS) entry which is preliminary data.</text>
</comment>
<evidence type="ECO:0000256" key="1">
    <source>
        <dbReference type="ARBA" id="ARBA00006484"/>
    </source>
</evidence>
<dbReference type="Proteomes" id="UP000606490">
    <property type="component" value="Unassembled WGS sequence"/>
</dbReference>
<name>A0ABS1UX66_9PROT</name>
<sequence>MNGGSVLVTGVASGIGRSIALRLIADGYAVLGLDIDPSPPPGLAGFEAVDITQPAEARKALAQLLAAHGAVLRLVNNVGSSRRENVIDSSGDTQRWLNRLNLGSALLCLQAVLPGMREARFGRVVNITSRAAMGRETRSAYSATKSALASLTRSWARDFAAEGITVNAVGPGTINTDLFSRNNPPNAPDVTRLREGVPMRRIGEPEEIAQAVSFFLDTRSSYITGQTLYVCGGLSLGAVSPAGNGPPLDDAIAPRP</sequence>
<evidence type="ECO:0000313" key="3">
    <source>
        <dbReference type="EMBL" id="MBL6454063.1"/>
    </source>
</evidence>
<dbReference type="InterPro" id="IPR036291">
    <property type="entry name" value="NAD(P)-bd_dom_sf"/>
</dbReference>
<comment type="similarity">
    <text evidence="1">Belongs to the short-chain dehydrogenases/reductases (SDR) family.</text>
</comment>
<dbReference type="PANTHER" id="PTHR24321">
    <property type="entry name" value="DEHYDROGENASES, SHORT CHAIN"/>
    <property type="match status" value="1"/>
</dbReference>
<evidence type="ECO:0000313" key="4">
    <source>
        <dbReference type="Proteomes" id="UP000606490"/>
    </source>
</evidence>
<dbReference type="PRINTS" id="PR00080">
    <property type="entry name" value="SDRFAMILY"/>
</dbReference>
<dbReference type="RefSeq" id="WP_202823797.1">
    <property type="nucleotide sequence ID" value="NZ_JAEUXJ010000001.1"/>
</dbReference>
<dbReference type="Gene3D" id="3.40.50.720">
    <property type="entry name" value="NAD(P)-binding Rossmann-like Domain"/>
    <property type="match status" value="1"/>
</dbReference>
<gene>
    <name evidence="3" type="ORF">JMJ55_01935</name>
</gene>
<evidence type="ECO:0000256" key="2">
    <source>
        <dbReference type="ARBA" id="ARBA00023002"/>
    </source>
</evidence>
<accession>A0ABS1UX66</accession>
<dbReference type="PRINTS" id="PR00081">
    <property type="entry name" value="GDHRDH"/>
</dbReference>
<dbReference type="CDD" id="cd05233">
    <property type="entry name" value="SDR_c"/>
    <property type="match status" value="1"/>
</dbReference>
<dbReference type="Pfam" id="PF13561">
    <property type="entry name" value="adh_short_C2"/>
    <property type="match status" value="1"/>
</dbReference>
<keyword evidence="4" id="KW-1185">Reference proteome</keyword>
<protein>
    <submittedName>
        <fullName evidence="3">SDR family oxidoreductase</fullName>
    </submittedName>
</protein>